<dbReference type="SMART" id="SM00306">
    <property type="entry name" value="HintN"/>
    <property type="match status" value="1"/>
</dbReference>
<proteinExistence type="predicted"/>
<dbReference type="NCBIfam" id="TIGR03696">
    <property type="entry name" value="Rhs_assc_core"/>
    <property type="match status" value="1"/>
</dbReference>
<feature type="region of interest" description="Disordered" evidence="1">
    <location>
        <begin position="2253"/>
        <end position="2315"/>
    </location>
</feature>
<feature type="region of interest" description="Disordered" evidence="1">
    <location>
        <begin position="1351"/>
        <end position="1387"/>
    </location>
</feature>
<dbReference type="Pfam" id="PF24120">
    <property type="entry name" value="SsdA_C"/>
    <property type="match status" value="1"/>
</dbReference>
<dbReference type="PANTHER" id="PTHR32305:SF17">
    <property type="entry name" value="TRNA NUCLEASE WAPA"/>
    <property type="match status" value="1"/>
</dbReference>
<evidence type="ECO:0000313" key="4">
    <source>
        <dbReference type="EMBL" id="WUT87896.1"/>
    </source>
</evidence>
<feature type="compositionally biased region" description="Low complexity" evidence="1">
    <location>
        <begin position="123"/>
        <end position="132"/>
    </location>
</feature>
<dbReference type="InterPro" id="IPR003587">
    <property type="entry name" value="Hint_dom_N"/>
</dbReference>
<dbReference type="InterPro" id="IPR050708">
    <property type="entry name" value="T6SS_VgrG/RHS"/>
</dbReference>
<dbReference type="InterPro" id="IPR031325">
    <property type="entry name" value="RHS_repeat"/>
</dbReference>
<protein>
    <submittedName>
        <fullName evidence="4">Polymorphic toxin-type HINT domain-containing protein</fullName>
    </submittedName>
</protein>
<dbReference type="InterPro" id="IPR006530">
    <property type="entry name" value="YD"/>
</dbReference>
<dbReference type="SUPFAM" id="SSF51110">
    <property type="entry name" value="alpha-D-mannose-specific plant lectins"/>
    <property type="match status" value="1"/>
</dbReference>
<organism evidence="4 5">
    <name type="scientific">Streptomyces melanogenes</name>
    <dbReference type="NCBI Taxonomy" id="67326"/>
    <lineage>
        <taxon>Bacteria</taxon>
        <taxon>Bacillati</taxon>
        <taxon>Actinomycetota</taxon>
        <taxon>Actinomycetes</taxon>
        <taxon>Kitasatosporales</taxon>
        <taxon>Streptomycetaceae</taxon>
        <taxon>Streptomyces</taxon>
    </lineage>
</organism>
<accession>A0ABZ1XY75</accession>
<dbReference type="InterPro" id="IPR057517">
    <property type="entry name" value="SsdA-like_C"/>
</dbReference>
<dbReference type="Gene3D" id="2.180.10.10">
    <property type="entry name" value="RHS repeat-associated core"/>
    <property type="match status" value="2"/>
</dbReference>
<sequence>MRSSARPFSGLRTRRAARRATTATALLAALSLVVPLAAAEGVGGYHYDGEVWAVGKLPDQPVVDGYPVTAAKGAPRAGVPKGARALRAHTPQAPKWPAGSTDSVDLAPAGGRKQPTSSEDAGRSPGSGSGASVLPKRAGTSPVWVGPMAAHSAPKELKNKAPAESAEPPSSVTVKTADRRAAQAANVDGLLIGLARSDGRNDPGQVQIALDYSAIAQAYGGGWGSRLHLVTLPGCALTTPKVSACQVRTPLAATNDATAQKLTAAVTLPAGNLVSTLKPKASGVVGPAAAPMSLAVAAVAGTGGSQGDYTATSLSASGSWAQSASGAFTYSYPVATPPALGGGSPSVALSYNSQSIDGETSARNSQSSWIGDGWSYSPGFLERSYKPCRYDGIKDSGDECWAGYNATLSLGSHTGQLVRDKDGVYHLSSDDGTKVERLTGAGNGLWDGEYFKVTTTDGTAYYLGLNHAPGTTSDDATNSAWGVPVYHPKSGDPCHDSDKGDDSQCAKPVGYRFNLDFVVDPHGNAQRYEYATESNYYNMGYGQVAKDDKGGTLTQYTRGGYLTRISYGYKLADAIAGKDPAARINFTTAQRCTTSDSVCTYDNLKKDTATNWPDVPYDTNCPSTYKTHSDDEDATDVCKLGSPTFWSTYRLKKITTQVRTGSGFQDVDSYALTHVFSDAGGVIDPVTGKTTDPKNAGKLQSVMWLSSVQHTGLDTSAGGSGPIPLDPVTFTGIEMDNRVDGLDPGAPPLYHPRISSIRTESGESIAVTYRSPECSRVNHTMPSAADSNTMACYPVHWNPSGAITPIDDWFHKTLVVQVTDSDLTKANSPPKVTNYSYGGGAAWHRDDSDLTDDQYRDWSDFRGYRTVTTTTGTAPDPVTKSVSTYLQGMDGDYKKDGTKRSVSIKNSVDDTAVTDSNWLAGATLETVVYSNASGVPVSKTINGPLTATATASSSRTAWTSKDPAPDSLSTLPDLTAHRTTSVTNRTLQLLADGSWRTKKGITEYDSRGRVHQVDDKGDVSDPKQEHCTVTNYADAPSGNPMMLTYPSETLDVAGDCDTKPDSKTTLSHKRLFYDGDGSASTPGTYGKLGQSWASDSKSHSLGFLTATQTVTKFDADGDPVYQTLAAVSYDDYGRVTKTLDTASQATTTAYSPSSGILPTKVTTAYPQPFGWTTTVTVDPARALTTRSVDANNRVTEMTYDALGRRTQVWLPGRDRAKQSADRKFSYAVHGSGDSPDPNTVTTQTLREDETYSTAIAIYDGLLRTRQQQTVTADNSAGRLISSTGYDSHGWTVSSIAAYSDPTTAPSTTMWVERENTVPSQTRTVYDGQGRPVANQQWSRAVKLWEATTAYPGADRTEATPPNGGQPSVTYTDAQGRTTATRLKDTTSDRKLTAGTVIASGSQVASNSVRLSMQPDGNLVLTGIAGGQTLWQSNTGGNPGAGATVRTDGSLVVTSTTGTVLWNSGSGTTGTTGAYVMVRGDAGVQIYNAAGKSVWNSGTQGKAAAADVTTSYTYTAAGRTESIRDTLGNTWSYSYDLLGRKTGQTDPDAGASSYSYDQQGRLTQSTDSRGQALSYAYDGLGRKTGLYEGTSTTDPAKQLAAWTYDTLAKGYPTSATRYVGGANGSAYVKKVNGYNTAYQPTGTTTVIPVAEGKLAGTYSTGAAYTPNVGLMQSTTYGADGGLPAETVGYGYNLQGGLVETGSDLAPYLDKTLYTPLGQVIQSTYGLYGKQLRTAQTYDQATGRLATNTVSLQTSSTNPIDATTYGYDQAGNLATTIDVQSAGGATTGTDTQCFAYDGLNRLAEAWTDTKGTTSPATGQLANCTTGMPSAATLGGPAPYWQSFTYDLLGDRTQQVKHDITGNALKNTVQTSAYPGGGTTQAARPNAATSITTTGPNGATTLTPHYDAAGNTTSRDTKTGTAAATTQNLTYNTEGRTDTVTTPKAGGGAQTSAYLYDADGNLLVQRGADSTVLYLFGGAEQLTLTRATDKVAGLRYYTSPDGTRLTRSSAGTLTYQPTNPQKTAQLQIDAAGLAVTRRAYDPYGAPRGTTPASWIDNRGYLGQPVDTTSGLNLLGARNYDPALGRFLSVDPVLEAGDPNQMGGYAYAGNDPVNSSDPSGLWSWPSWSDVGNFVTGVGDSVVGTPWEWGVNGLGYFGNSISSIWNGENELFNEWTGWSGPPGLLGMELPHNSWQSDGHPLADLFGVDTKSTSYVAGEVTGFVAQVAADGYGVYKLAKEYKATKAAVAAGAEVGEAGGTASRMLRDDPGAGKPPAKPDAGKPADGGKPSKPSTGTHDSPEPAPETPEPAKAGADAGKCSFSPDTLVLMEQGKTKPIGKIEVGDKVEAADPATGKDKGPRQVTAKLVNHDNDLIDVDIRDANGKTATLHTTSKHPFWDATAKDWVPAGMLKVGHGLTTDKGQRVTLAAIRTVTGAADMHNLTVAELHTYYVLVGSNPVLVHNTCPTAAALRAAPSPDNAGLPAHGTKKTAARAGNAVAVSGYSSTVPTGFSRATPEQVLNAMPHHLRTPNAFMDNGAGPGAYYLSHAERQVSTLNSTDGISVSRVMCDNCLGWFQERAKQLGRELHVTDPEVINVFKPDGTWEAVDHPAWW</sequence>
<feature type="region of interest" description="Disordered" evidence="1">
    <location>
        <begin position="1543"/>
        <end position="1567"/>
    </location>
</feature>
<evidence type="ECO:0000313" key="5">
    <source>
        <dbReference type="Proteomes" id="UP001432060"/>
    </source>
</evidence>
<feature type="compositionally biased region" description="Polar residues" evidence="1">
    <location>
        <begin position="1907"/>
        <end position="1918"/>
    </location>
</feature>
<dbReference type="PANTHER" id="PTHR32305">
    <property type="match status" value="1"/>
</dbReference>
<feature type="domain" description="Bulb-type lectin" evidence="3">
    <location>
        <begin position="1382"/>
        <end position="1498"/>
    </location>
</feature>
<dbReference type="EMBL" id="CP109020">
    <property type="protein sequence ID" value="WUT87896.1"/>
    <property type="molecule type" value="Genomic_DNA"/>
</dbReference>
<feature type="signal peptide" evidence="2">
    <location>
        <begin position="1"/>
        <end position="39"/>
    </location>
</feature>
<gene>
    <name evidence="4" type="ORF">OG515_37145</name>
</gene>
<feature type="region of interest" description="Disordered" evidence="1">
    <location>
        <begin position="1870"/>
        <end position="1918"/>
    </location>
</feature>
<keyword evidence="4" id="KW-0614">Plasmid</keyword>
<dbReference type="InterPro" id="IPR036844">
    <property type="entry name" value="Hint_dom_sf"/>
</dbReference>
<keyword evidence="5" id="KW-1185">Reference proteome</keyword>
<dbReference type="NCBIfam" id="TIGR01643">
    <property type="entry name" value="YD_repeat_2x"/>
    <property type="match status" value="2"/>
</dbReference>
<evidence type="ECO:0000256" key="2">
    <source>
        <dbReference type="SAM" id="SignalP"/>
    </source>
</evidence>
<feature type="region of interest" description="Disordered" evidence="1">
    <location>
        <begin position="71"/>
        <end position="176"/>
    </location>
</feature>
<evidence type="ECO:0000259" key="3">
    <source>
        <dbReference type="PROSITE" id="PS50927"/>
    </source>
</evidence>
<feature type="compositionally biased region" description="Polar residues" evidence="1">
    <location>
        <begin position="1362"/>
        <end position="1380"/>
    </location>
</feature>
<dbReference type="Pfam" id="PF07591">
    <property type="entry name" value="PT-HINT"/>
    <property type="match status" value="1"/>
</dbReference>
<evidence type="ECO:0000256" key="1">
    <source>
        <dbReference type="SAM" id="MobiDB-lite"/>
    </source>
</evidence>
<dbReference type="PROSITE" id="PS50927">
    <property type="entry name" value="BULB_LECTIN"/>
    <property type="match status" value="1"/>
</dbReference>
<dbReference type="SUPFAM" id="SSF51294">
    <property type="entry name" value="Hedgehog/intein (Hint) domain"/>
    <property type="match status" value="1"/>
</dbReference>
<dbReference type="Gene3D" id="2.90.10.10">
    <property type="entry name" value="Bulb-type lectin domain"/>
    <property type="match status" value="1"/>
</dbReference>
<dbReference type="Proteomes" id="UP001432060">
    <property type="component" value="Plasmid unnamed1"/>
</dbReference>
<dbReference type="RefSeq" id="WP_329404879.1">
    <property type="nucleotide sequence ID" value="NZ_CP109020.1"/>
</dbReference>
<geneLocation type="plasmid" evidence="4 5">
    <name>unnamed1</name>
</geneLocation>
<feature type="compositionally biased region" description="Polar residues" evidence="1">
    <location>
        <begin position="1551"/>
        <end position="1567"/>
    </location>
</feature>
<feature type="compositionally biased region" description="Low complexity" evidence="1">
    <location>
        <begin position="1886"/>
        <end position="1900"/>
    </location>
</feature>
<dbReference type="Pfam" id="PF05593">
    <property type="entry name" value="RHS_repeat"/>
    <property type="match status" value="2"/>
</dbReference>
<dbReference type="SMART" id="SM00108">
    <property type="entry name" value="B_lectin"/>
    <property type="match status" value="1"/>
</dbReference>
<dbReference type="InterPro" id="IPR001480">
    <property type="entry name" value="Bulb-type_lectin_dom"/>
</dbReference>
<name>A0ABZ1XY75_9ACTN</name>
<dbReference type="Gene3D" id="2.170.16.10">
    <property type="entry name" value="Hedgehog/Intein (Hint) domain"/>
    <property type="match status" value="1"/>
</dbReference>
<feature type="chain" id="PRO_5046370695" evidence="2">
    <location>
        <begin position="40"/>
        <end position="2605"/>
    </location>
</feature>
<reference evidence="4" key="1">
    <citation type="submission" date="2022-10" db="EMBL/GenBank/DDBJ databases">
        <title>The complete genomes of actinobacterial strains from the NBC collection.</title>
        <authorList>
            <person name="Joergensen T.S."/>
            <person name="Alvarez Arevalo M."/>
            <person name="Sterndorff E.B."/>
            <person name="Faurdal D."/>
            <person name="Vuksanovic O."/>
            <person name="Mourched A.-S."/>
            <person name="Charusanti P."/>
            <person name="Shaw S."/>
            <person name="Blin K."/>
            <person name="Weber T."/>
        </authorList>
    </citation>
    <scope>NUCLEOTIDE SEQUENCE</scope>
    <source>
        <strain evidence="4">NBC_00668</strain>
        <plasmid evidence="4">unnamed1</plasmid>
    </source>
</reference>
<dbReference type="CDD" id="cd00081">
    <property type="entry name" value="Hint"/>
    <property type="match status" value="1"/>
</dbReference>
<keyword evidence="2" id="KW-0732">Signal</keyword>
<dbReference type="InterPro" id="IPR022385">
    <property type="entry name" value="Rhs_assc_core"/>
</dbReference>
<dbReference type="InterPro" id="IPR036426">
    <property type="entry name" value="Bulb-type_lectin_dom_sf"/>
</dbReference>